<accession>A0ABQ9FYH6</accession>
<organism evidence="1 2">
    <name type="scientific">Tegillarca granosa</name>
    <name type="common">Malaysian cockle</name>
    <name type="synonym">Anadara granosa</name>
    <dbReference type="NCBI Taxonomy" id="220873"/>
    <lineage>
        <taxon>Eukaryota</taxon>
        <taxon>Metazoa</taxon>
        <taxon>Spiralia</taxon>
        <taxon>Lophotrochozoa</taxon>
        <taxon>Mollusca</taxon>
        <taxon>Bivalvia</taxon>
        <taxon>Autobranchia</taxon>
        <taxon>Pteriomorphia</taxon>
        <taxon>Arcoida</taxon>
        <taxon>Arcoidea</taxon>
        <taxon>Arcidae</taxon>
        <taxon>Tegillarca</taxon>
    </lineage>
</organism>
<sequence>MAQILGRINSHWDDERIYQETKKILSAVLQHITYNELLPMILAPGYMTTFGLRSRQRGYNDVYNTRVDPSALLSATSAAMRFPHSNILNHQSLLDRNFTNYKHIATFELFDRPNFILKDNGRDSNYYARWLTSHPMGKSDNFVASAVRQFLFLDDEFHSFDLVSLNIQRGRDNALPSYNQWRKFCGLKPAIHFGKGSGGLIDILPNIRSAFRKVYRHVDDIELFPAGLSEVPVRGGILGPTFSCIVALQHRNLKYGDRFWYERPNIRIGFTLREFR</sequence>
<dbReference type="Proteomes" id="UP001217089">
    <property type="component" value="Unassembled WGS sequence"/>
</dbReference>
<evidence type="ECO:0000313" key="1">
    <source>
        <dbReference type="EMBL" id="KAJ8322280.1"/>
    </source>
</evidence>
<comment type="caution">
    <text evidence="1">The sequence shown here is derived from an EMBL/GenBank/DDBJ whole genome shotgun (WGS) entry which is preliminary data.</text>
</comment>
<dbReference type="InterPro" id="IPR010255">
    <property type="entry name" value="Haem_peroxidase_sf"/>
</dbReference>
<reference evidence="1 2" key="1">
    <citation type="submission" date="2022-12" db="EMBL/GenBank/DDBJ databases">
        <title>Chromosome-level genome of Tegillarca granosa.</title>
        <authorList>
            <person name="Kim J."/>
        </authorList>
    </citation>
    <scope>NUCLEOTIDE SEQUENCE [LARGE SCALE GENOMIC DNA]</scope>
    <source>
        <strain evidence="1">Teg-2019</strain>
        <tissue evidence="1">Adductor muscle</tissue>
    </source>
</reference>
<dbReference type="PANTHER" id="PTHR11475:SF134">
    <property type="entry name" value="LD42267P"/>
    <property type="match status" value="1"/>
</dbReference>
<dbReference type="EMBL" id="JARBDR010000018">
    <property type="protein sequence ID" value="KAJ8322280.1"/>
    <property type="molecule type" value="Genomic_DNA"/>
</dbReference>
<dbReference type="PRINTS" id="PR00457">
    <property type="entry name" value="ANPEROXIDASE"/>
</dbReference>
<dbReference type="InterPro" id="IPR037120">
    <property type="entry name" value="Haem_peroxidase_sf_animal"/>
</dbReference>
<gene>
    <name evidence="1" type="ORF">KUTeg_000751</name>
</gene>
<evidence type="ECO:0008006" key="3">
    <source>
        <dbReference type="Google" id="ProtNLM"/>
    </source>
</evidence>
<proteinExistence type="predicted"/>
<dbReference type="PANTHER" id="PTHR11475">
    <property type="entry name" value="OXIDASE/PEROXIDASE"/>
    <property type="match status" value="1"/>
</dbReference>
<dbReference type="PROSITE" id="PS50292">
    <property type="entry name" value="PEROXIDASE_3"/>
    <property type="match status" value="1"/>
</dbReference>
<dbReference type="InterPro" id="IPR019791">
    <property type="entry name" value="Haem_peroxidase_animal"/>
</dbReference>
<dbReference type="SUPFAM" id="SSF48113">
    <property type="entry name" value="Heme-dependent peroxidases"/>
    <property type="match status" value="1"/>
</dbReference>
<name>A0ABQ9FYH6_TEGGR</name>
<dbReference type="Gene3D" id="1.10.640.10">
    <property type="entry name" value="Haem peroxidase domain superfamily, animal type"/>
    <property type="match status" value="1"/>
</dbReference>
<evidence type="ECO:0000313" key="2">
    <source>
        <dbReference type="Proteomes" id="UP001217089"/>
    </source>
</evidence>
<protein>
    <recommendedName>
        <fullName evidence="3">Peroxidase</fullName>
    </recommendedName>
</protein>
<dbReference type="Pfam" id="PF03098">
    <property type="entry name" value="An_peroxidase"/>
    <property type="match status" value="1"/>
</dbReference>
<keyword evidence="2" id="KW-1185">Reference proteome</keyword>